<dbReference type="AlphaFoldDB" id="A0A8S0QL84"/>
<dbReference type="EMBL" id="CACTIH010001855">
    <property type="protein sequence ID" value="CAA2966153.1"/>
    <property type="molecule type" value="Genomic_DNA"/>
</dbReference>
<feature type="compositionally biased region" description="Basic and acidic residues" evidence="1">
    <location>
        <begin position="294"/>
        <end position="305"/>
    </location>
</feature>
<reference evidence="3 4" key="1">
    <citation type="submission" date="2019-12" db="EMBL/GenBank/DDBJ databases">
        <authorList>
            <person name="Alioto T."/>
            <person name="Alioto T."/>
            <person name="Gomez Garrido J."/>
        </authorList>
    </citation>
    <scope>NUCLEOTIDE SEQUENCE [LARGE SCALE GENOMIC DNA]</scope>
</reference>
<accession>A0A8S0QL84</accession>
<feature type="compositionally biased region" description="Polar residues" evidence="1">
    <location>
        <begin position="357"/>
        <end position="366"/>
    </location>
</feature>
<dbReference type="PANTHER" id="PTHR48449">
    <property type="entry name" value="DUF1985 DOMAIN-CONTAINING PROTEIN"/>
    <property type="match status" value="1"/>
</dbReference>
<keyword evidence="4" id="KW-1185">Reference proteome</keyword>
<dbReference type="Pfam" id="PF09331">
    <property type="entry name" value="DUF1985"/>
    <property type="match status" value="1"/>
</dbReference>
<feature type="region of interest" description="Disordered" evidence="1">
    <location>
        <begin position="281"/>
        <end position="366"/>
    </location>
</feature>
<protein>
    <recommendedName>
        <fullName evidence="2">DUF1985 domain-containing protein</fullName>
    </recommendedName>
</protein>
<dbReference type="Gramene" id="OE9A055360T1">
    <property type="protein sequence ID" value="OE9A055360C1"/>
    <property type="gene ID" value="OE9A055360"/>
</dbReference>
<evidence type="ECO:0000259" key="2">
    <source>
        <dbReference type="Pfam" id="PF09331"/>
    </source>
</evidence>
<name>A0A8S0QL84_OLEEU</name>
<feature type="compositionally biased region" description="Acidic residues" evidence="1">
    <location>
        <begin position="323"/>
        <end position="339"/>
    </location>
</feature>
<comment type="caution">
    <text evidence="3">The sequence shown here is derived from an EMBL/GenBank/DDBJ whole genome shotgun (WGS) entry which is preliminary data.</text>
</comment>
<sequence length="599" mass="66881">MDFEFLIPEVARLRVHISQRSNFKYVKTVIDHFDERQREDFRNFPLGYLADVPDIQFSVQLIQQLVFRIVYTEKYAAVTGLRCGLFPKGDDFDRLIERKMLKERYFKSNDKISLAQLQSNVARPSTTRVDCYKLGLVLNVEEVFNAPDNNVSIHLPTLSMIDDLNFSFSYPWGRVGYRQLLHGFRSSFARKFQKAKRRKEKEITCTVHGFPHCHTGLGVRGDSGDWGTLQSLHVYVTLRPTDAEAEQPYLSTLVPYDDPSMPVLDDIVSTVLVPQFHSLHADIGVGGQSGGQDLDDRIRSGRSGDIETSGDDDSDGQSGSDRDGDDSDDRDGDDSEDTGESFSSPAAPVPSPVRGPTTHTRLVGTSASNLTKGEVKELLLDQRILFEMRFRTLKLEIEQHVTFECTRLSYSPSCSDEGELLVGTEDLLEGANIVPCPDTEHEPLPTPIDEQQDGAATKPSQAVVIMVSDAEFDGCNVTDGEGVVADVPVPIPVPEVGGRVPTTRRHSARLRRPAPTTRTSYTRGRGKTIKKLQRYELVQMKFGYEKRGSGALPWNVTKNEIAFLGVVQAYILSTARRDEFDIFPYCVIVPSTSNIFCGI</sequence>
<feature type="region of interest" description="Disordered" evidence="1">
    <location>
        <begin position="495"/>
        <end position="522"/>
    </location>
</feature>
<feature type="domain" description="DUF1985" evidence="2">
    <location>
        <begin position="73"/>
        <end position="181"/>
    </location>
</feature>
<dbReference type="OrthoDB" id="1114298at2759"/>
<organism evidence="3 4">
    <name type="scientific">Olea europaea subsp. europaea</name>
    <dbReference type="NCBI Taxonomy" id="158383"/>
    <lineage>
        <taxon>Eukaryota</taxon>
        <taxon>Viridiplantae</taxon>
        <taxon>Streptophyta</taxon>
        <taxon>Embryophyta</taxon>
        <taxon>Tracheophyta</taxon>
        <taxon>Spermatophyta</taxon>
        <taxon>Magnoliopsida</taxon>
        <taxon>eudicotyledons</taxon>
        <taxon>Gunneridae</taxon>
        <taxon>Pentapetalae</taxon>
        <taxon>asterids</taxon>
        <taxon>lamiids</taxon>
        <taxon>Lamiales</taxon>
        <taxon>Oleaceae</taxon>
        <taxon>Oleeae</taxon>
        <taxon>Olea</taxon>
    </lineage>
</organism>
<gene>
    <name evidence="3" type="ORF">OLEA9_A055360</name>
</gene>
<dbReference type="InterPro" id="IPR015410">
    <property type="entry name" value="DUF1985"/>
</dbReference>
<dbReference type="PANTHER" id="PTHR48449:SF1">
    <property type="entry name" value="DUF1985 DOMAIN-CONTAINING PROTEIN"/>
    <property type="match status" value="1"/>
</dbReference>
<evidence type="ECO:0000256" key="1">
    <source>
        <dbReference type="SAM" id="MobiDB-lite"/>
    </source>
</evidence>
<dbReference type="Proteomes" id="UP000594638">
    <property type="component" value="Unassembled WGS sequence"/>
</dbReference>
<evidence type="ECO:0000313" key="4">
    <source>
        <dbReference type="Proteomes" id="UP000594638"/>
    </source>
</evidence>
<evidence type="ECO:0000313" key="3">
    <source>
        <dbReference type="EMBL" id="CAA2966153.1"/>
    </source>
</evidence>
<feature type="compositionally biased region" description="Basic residues" evidence="1">
    <location>
        <begin position="502"/>
        <end position="512"/>
    </location>
</feature>
<proteinExistence type="predicted"/>